<keyword evidence="1" id="KW-1133">Transmembrane helix</keyword>
<keyword evidence="1" id="KW-0812">Transmembrane</keyword>
<evidence type="ECO:0000256" key="1">
    <source>
        <dbReference type="SAM" id="Phobius"/>
    </source>
</evidence>
<gene>
    <name evidence="2" type="ORF">CXB51_034780</name>
</gene>
<reference evidence="2 3" key="1">
    <citation type="journal article" date="2021" name="bioRxiv">
        <title>The Gossypium anomalum genome as a resource for cotton improvement and evolutionary analysis of hybrid incompatibility.</title>
        <authorList>
            <person name="Grover C.E."/>
            <person name="Yuan D."/>
            <person name="Arick M.A."/>
            <person name="Miller E.R."/>
            <person name="Hu G."/>
            <person name="Peterson D.G."/>
            <person name="Wendel J.F."/>
            <person name="Udall J.A."/>
        </authorList>
    </citation>
    <scope>NUCLEOTIDE SEQUENCE [LARGE SCALE GENOMIC DNA]</scope>
    <source>
        <strain evidence="2">JFW-Udall</strain>
        <tissue evidence="2">Leaf</tissue>
    </source>
</reference>
<dbReference type="PANTHER" id="PTHR32254:SF14">
    <property type="entry name" value="EXPRESSED PROTEIN"/>
    <property type="match status" value="1"/>
</dbReference>
<dbReference type="InterPro" id="IPR010471">
    <property type="entry name" value="DUF1068"/>
</dbReference>
<sequence>MSNFYIYVFHFEFLNDSSVNQFFVPCYAFSSFVLHFLFFFFCQSNLSQVSCFFMHFLGYGVLLVVNCMSLLLNCYNFLHNFFLLEAKKLASQYQKEADKCNLGMETCEEVREKAEEALSAQMKLTAMW</sequence>
<keyword evidence="3" id="KW-1185">Reference proteome</keyword>
<organism evidence="2 3">
    <name type="scientific">Gossypium anomalum</name>
    <dbReference type="NCBI Taxonomy" id="47600"/>
    <lineage>
        <taxon>Eukaryota</taxon>
        <taxon>Viridiplantae</taxon>
        <taxon>Streptophyta</taxon>
        <taxon>Embryophyta</taxon>
        <taxon>Tracheophyta</taxon>
        <taxon>Spermatophyta</taxon>
        <taxon>Magnoliopsida</taxon>
        <taxon>eudicotyledons</taxon>
        <taxon>Gunneridae</taxon>
        <taxon>Pentapetalae</taxon>
        <taxon>rosids</taxon>
        <taxon>malvids</taxon>
        <taxon>Malvales</taxon>
        <taxon>Malvaceae</taxon>
        <taxon>Malvoideae</taxon>
        <taxon>Gossypium</taxon>
    </lineage>
</organism>
<name>A0A8J5XNG3_9ROSI</name>
<comment type="caution">
    <text evidence="2">The sequence shown here is derived from an EMBL/GenBank/DDBJ whole genome shotgun (WGS) entry which is preliminary data.</text>
</comment>
<feature type="transmembrane region" description="Helical" evidence="1">
    <location>
        <begin position="53"/>
        <end position="72"/>
    </location>
</feature>
<dbReference type="PANTHER" id="PTHR32254">
    <property type="entry name" value="EXPRESSED PROTEIN"/>
    <property type="match status" value="1"/>
</dbReference>
<protein>
    <submittedName>
        <fullName evidence="2">Uncharacterized protein</fullName>
    </submittedName>
</protein>
<proteinExistence type="predicted"/>
<dbReference type="Proteomes" id="UP000701853">
    <property type="component" value="Chromosome 13"/>
</dbReference>
<evidence type="ECO:0000313" key="3">
    <source>
        <dbReference type="Proteomes" id="UP000701853"/>
    </source>
</evidence>
<evidence type="ECO:0000313" key="2">
    <source>
        <dbReference type="EMBL" id="KAG8472901.1"/>
    </source>
</evidence>
<dbReference type="OrthoDB" id="1898954at2759"/>
<feature type="transmembrane region" description="Helical" evidence="1">
    <location>
        <begin position="22"/>
        <end position="41"/>
    </location>
</feature>
<dbReference type="EMBL" id="JAHUZN010000013">
    <property type="protein sequence ID" value="KAG8472901.1"/>
    <property type="molecule type" value="Genomic_DNA"/>
</dbReference>
<dbReference type="Pfam" id="PF06364">
    <property type="entry name" value="DUF1068"/>
    <property type="match status" value="1"/>
</dbReference>
<keyword evidence="1" id="KW-0472">Membrane</keyword>
<dbReference type="AlphaFoldDB" id="A0A8J5XNG3"/>
<accession>A0A8J5XNG3</accession>